<dbReference type="eggNOG" id="COG0558">
    <property type="taxonomic scope" value="Bacteria"/>
</dbReference>
<evidence type="ECO:0000256" key="3">
    <source>
        <dbReference type="ARBA" id="ARBA00010441"/>
    </source>
</evidence>
<keyword evidence="8 16" id="KW-0812">Transmembrane</keyword>
<evidence type="ECO:0000256" key="13">
    <source>
        <dbReference type="ARBA" id="ARBA00023264"/>
    </source>
</evidence>
<sequence>MFYNRYKLRKECIVYEYKKRNSMHTVNKYLTLPNLISFARICFILPFVICLIQVQHHNFYRYIALGVLLAIGLSDVLDGYLARKRGEVTTFGKYLDPAADKLLLLIACFLLSSDKLWPGPIFPVWVLTVIVSREVLFLLGMLAVFVTIKRKIIWQPNKLGKLTTFLQITAIIAVLLGNLISLNTLAILWCVVVVVTLLSAVNYTYLGVRQL</sequence>
<evidence type="ECO:0000256" key="2">
    <source>
        <dbReference type="ARBA" id="ARBA00005042"/>
    </source>
</evidence>
<protein>
    <recommendedName>
        <fullName evidence="5">CDP-diacylglycerol--glycerol-3-phosphate 3-phosphatidyltransferase</fullName>
        <ecNumber evidence="4">2.7.8.5</ecNumber>
    </recommendedName>
</protein>
<evidence type="ECO:0000256" key="7">
    <source>
        <dbReference type="ARBA" id="ARBA00022679"/>
    </source>
</evidence>
<dbReference type="AlphaFoldDB" id="A0A0B0EHY3"/>
<keyword evidence="12" id="KW-0594">Phospholipid biosynthesis</keyword>
<dbReference type="PIRSF" id="PIRSF000847">
    <property type="entry name" value="Phos_ph_gly_syn"/>
    <property type="match status" value="1"/>
</dbReference>
<dbReference type="Pfam" id="PF01066">
    <property type="entry name" value="CDP-OH_P_transf"/>
    <property type="match status" value="1"/>
</dbReference>
<evidence type="ECO:0000256" key="8">
    <source>
        <dbReference type="ARBA" id="ARBA00022692"/>
    </source>
</evidence>
<keyword evidence="7 15" id="KW-0808">Transferase</keyword>
<name>A0A0B0EHY3_9BACT</name>
<dbReference type="PROSITE" id="PS00379">
    <property type="entry name" value="CDP_ALCOHOL_P_TRANSF"/>
    <property type="match status" value="1"/>
</dbReference>
<comment type="similarity">
    <text evidence="3 15">Belongs to the CDP-alcohol phosphatidyltransferase class-I family.</text>
</comment>
<keyword evidence="11 16" id="KW-0472">Membrane</keyword>
<feature type="transmembrane region" description="Helical" evidence="16">
    <location>
        <begin position="159"/>
        <end position="180"/>
    </location>
</feature>
<evidence type="ECO:0000256" key="1">
    <source>
        <dbReference type="ARBA" id="ARBA00004141"/>
    </source>
</evidence>
<dbReference type="GO" id="GO:0046474">
    <property type="term" value="P:glycerophospholipid biosynthetic process"/>
    <property type="evidence" value="ECO:0007669"/>
    <property type="project" value="TreeGrafter"/>
</dbReference>
<evidence type="ECO:0000256" key="9">
    <source>
        <dbReference type="ARBA" id="ARBA00022989"/>
    </source>
</evidence>
<evidence type="ECO:0000256" key="5">
    <source>
        <dbReference type="ARBA" id="ARBA00014944"/>
    </source>
</evidence>
<feature type="transmembrane region" description="Helical" evidence="16">
    <location>
        <begin position="60"/>
        <end position="82"/>
    </location>
</feature>
<keyword evidence="6" id="KW-0444">Lipid biosynthesis</keyword>
<evidence type="ECO:0000256" key="14">
    <source>
        <dbReference type="ARBA" id="ARBA00048586"/>
    </source>
</evidence>
<feature type="transmembrane region" description="Helical" evidence="16">
    <location>
        <begin position="29"/>
        <end position="54"/>
    </location>
</feature>
<evidence type="ECO:0000256" key="15">
    <source>
        <dbReference type="RuleBase" id="RU003750"/>
    </source>
</evidence>
<dbReference type="GO" id="GO:0016020">
    <property type="term" value="C:membrane"/>
    <property type="evidence" value="ECO:0007669"/>
    <property type="project" value="UniProtKB-SubCell"/>
</dbReference>
<dbReference type="Gene3D" id="1.20.120.1760">
    <property type="match status" value="1"/>
</dbReference>
<evidence type="ECO:0000313" key="17">
    <source>
        <dbReference type="EMBL" id="KHE90723.1"/>
    </source>
</evidence>
<evidence type="ECO:0000313" key="18">
    <source>
        <dbReference type="Proteomes" id="UP000030652"/>
    </source>
</evidence>
<keyword evidence="9 16" id="KW-1133">Transmembrane helix</keyword>
<dbReference type="Proteomes" id="UP000030652">
    <property type="component" value="Unassembled WGS sequence"/>
</dbReference>
<feature type="transmembrane region" description="Helical" evidence="16">
    <location>
        <begin position="186"/>
        <end position="206"/>
    </location>
</feature>
<dbReference type="EMBL" id="JRYO01000243">
    <property type="protein sequence ID" value="KHE90723.1"/>
    <property type="molecule type" value="Genomic_DNA"/>
</dbReference>
<gene>
    <name evidence="17" type="ORF">SCABRO_03511</name>
</gene>
<evidence type="ECO:0000256" key="16">
    <source>
        <dbReference type="SAM" id="Phobius"/>
    </source>
</evidence>
<dbReference type="PATRIC" id="fig|237368.3.peg.3782"/>
<dbReference type="PANTHER" id="PTHR14269:SF11">
    <property type="entry name" value="CDP-DIACYLGLYCEROL--GLYCEROL-3-PHOSPHATE 3-PHOSPHATIDYLTRANSFERASE"/>
    <property type="match status" value="1"/>
</dbReference>
<dbReference type="GO" id="GO:0008444">
    <property type="term" value="F:CDP-diacylglycerol-glycerol-3-phosphate 3-phosphatidyltransferase activity"/>
    <property type="evidence" value="ECO:0007669"/>
    <property type="project" value="UniProtKB-EC"/>
</dbReference>
<dbReference type="EC" id="2.7.8.5" evidence="4"/>
<comment type="subcellular location">
    <subcellularLocation>
        <location evidence="1">Membrane</location>
        <topology evidence="1">Multi-pass membrane protein</topology>
    </subcellularLocation>
</comment>
<comment type="catalytic activity">
    <reaction evidence="14">
        <text>a CDP-1,2-diacyl-sn-glycerol + sn-glycerol 3-phosphate = a 1,2-diacyl-sn-glycero-3-phospho-(1'-sn-glycero-3'-phosphate) + CMP + H(+)</text>
        <dbReference type="Rhea" id="RHEA:12593"/>
        <dbReference type="ChEBI" id="CHEBI:15378"/>
        <dbReference type="ChEBI" id="CHEBI:57597"/>
        <dbReference type="ChEBI" id="CHEBI:58332"/>
        <dbReference type="ChEBI" id="CHEBI:60110"/>
        <dbReference type="ChEBI" id="CHEBI:60377"/>
        <dbReference type="EC" id="2.7.8.5"/>
    </reaction>
</comment>
<evidence type="ECO:0000256" key="11">
    <source>
        <dbReference type="ARBA" id="ARBA00023136"/>
    </source>
</evidence>
<dbReference type="InterPro" id="IPR043130">
    <property type="entry name" value="CDP-OH_PTrfase_TM_dom"/>
</dbReference>
<dbReference type="PANTHER" id="PTHR14269">
    <property type="entry name" value="CDP-DIACYLGLYCEROL--GLYCEROL-3-PHOSPHATE 3-PHOSPHATIDYLTRANSFERASE-RELATED"/>
    <property type="match status" value="1"/>
</dbReference>
<keyword evidence="13" id="KW-1208">Phospholipid metabolism</keyword>
<feature type="transmembrane region" description="Helical" evidence="16">
    <location>
        <begin position="124"/>
        <end position="147"/>
    </location>
</feature>
<dbReference type="InterPro" id="IPR050324">
    <property type="entry name" value="CDP-alcohol_PTase-I"/>
</dbReference>
<dbReference type="InterPro" id="IPR004570">
    <property type="entry name" value="Phosphatidylglycerol_P_synth"/>
</dbReference>
<evidence type="ECO:0000256" key="4">
    <source>
        <dbReference type="ARBA" id="ARBA00013170"/>
    </source>
</evidence>
<evidence type="ECO:0000256" key="6">
    <source>
        <dbReference type="ARBA" id="ARBA00022516"/>
    </source>
</evidence>
<accession>A0A0B0EHY3</accession>
<dbReference type="InterPro" id="IPR000462">
    <property type="entry name" value="CDP-OH_P_trans"/>
</dbReference>
<comment type="pathway">
    <text evidence="2">Phospholipid metabolism; phosphatidylglycerol biosynthesis; phosphatidylglycerol from CDP-diacylglycerol: step 1/2.</text>
</comment>
<evidence type="ECO:0000256" key="10">
    <source>
        <dbReference type="ARBA" id="ARBA00023098"/>
    </source>
</evidence>
<comment type="caution">
    <text evidence="17">The sequence shown here is derived from an EMBL/GenBank/DDBJ whole genome shotgun (WGS) entry which is preliminary data.</text>
</comment>
<organism evidence="17 18">
    <name type="scientific">Candidatus Scalindua brodae</name>
    <dbReference type="NCBI Taxonomy" id="237368"/>
    <lineage>
        <taxon>Bacteria</taxon>
        <taxon>Pseudomonadati</taxon>
        <taxon>Planctomycetota</taxon>
        <taxon>Candidatus Brocadiia</taxon>
        <taxon>Candidatus Brocadiales</taxon>
        <taxon>Candidatus Scalinduaceae</taxon>
        <taxon>Candidatus Scalindua</taxon>
    </lineage>
</organism>
<proteinExistence type="inferred from homology"/>
<keyword evidence="10" id="KW-0443">Lipid metabolism</keyword>
<evidence type="ECO:0000256" key="12">
    <source>
        <dbReference type="ARBA" id="ARBA00023209"/>
    </source>
</evidence>
<reference evidence="17 18" key="1">
    <citation type="submission" date="2014-10" db="EMBL/GenBank/DDBJ databases">
        <title>Draft genome of anammox bacterium scalindua brodae, obtained using differential coverage binning of sequence data from two enrichment reactors.</title>
        <authorList>
            <person name="Speth D.R."/>
            <person name="Russ L."/>
            <person name="Kartal B."/>
            <person name="Op den Camp H.J."/>
            <person name="Dutilh B.E."/>
            <person name="Jetten M.S."/>
        </authorList>
    </citation>
    <scope>NUCLEOTIDE SEQUENCE [LARGE SCALE GENOMIC DNA]</scope>
    <source>
        <strain evidence="17">RU1</strain>
    </source>
</reference>
<dbReference type="InterPro" id="IPR048254">
    <property type="entry name" value="CDP_ALCOHOL_P_TRANSF_CS"/>
</dbReference>